<feature type="chain" id="PRO_5008609805" description="DUF2501 domain-containing protein" evidence="1">
    <location>
        <begin position="24"/>
        <end position="110"/>
    </location>
</feature>
<comment type="caution">
    <text evidence="2">The sequence shown here is derived from an EMBL/GenBank/DDBJ whole genome shotgun (WGS) entry which is preliminary data.</text>
</comment>
<organism evidence="2 3">
    <name type="scientific">Morganella psychrotolerans</name>
    <dbReference type="NCBI Taxonomy" id="368603"/>
    <lineage>
        <taxon>Bacteria</taxon>
        <taxon>Pseudomonadati</taxon>
        <taxon>Pseudomonadota</taxon>
        <taxon>Gammaproteobacteria</taxon>
        <taxon>Enterobacterales</taxon>
        <taxon>Morganellaceae</taxon>
        <taxon>Morganella</taxon>
    </lineage>
</organism>
<evidence type="ECO:0000256" key="1">
    <source>
        <dbReference type="SAM" id="SignalP"/>
    </source>
</evidence>
<reference evidence="2 3" key="1">
    <citation type="submission" date="2016-06" db="EMBL/GenBank/DDBJ databases">
        <authorList>
            <person name="Kjaerup R.B."/>
            <person name="Dalgaard T.S."/>
            <person name="Juul-Madsen H.R."/>
        </authorList>
    </citation>
    <scope>NUCLEOTIDE SEQUENCE [LARGE SCALE GENOMIC DNA]</scope>
    <source>
        <strain evidence="2 3">GCSL-Mp3</strain>
    </source>
</reference>
<sequence>MQKSLFLIPALLIALSVSTAVQATEKSSESDQIQALKSLASGDKNGEQLKPLWERGVDGLNAKKCDIKESLHELSKKMENQFAGENLDVETTAHAQAKNDSPDKESYACQ</sequence>
<gene>
    <name evidence="2" type="ORF">AYY17_15125</name>
</gene>
<dbReference type="Proteomes" id="UP000092247">
    <property type="component" value="Unassembled WGS sequence"/>
</dbReference>
<accession>A0A1B8HM39</accession>
<evidence type="ECO:0000313" key="2">
    <source>
        <dbReference type="EMBL" id="OBU10483.1"/>
    </source>
</evidence>
<name>A0A1B8HM39_9GAMM</name>
<dbReference type="EMBL" id="LZEX01000003">
    <property type="protein sequence ID" value="OBU10483.1"/>
    <property type="molecule type" value="Genomic_DNA"/>
</dbReference>
<protein>
    <recommendedName>
        <fullName evidence="4">DUF2501 domain-containing protein</fullName>
    </recommendedName>
</protein>
<evidence type="ECO:0000313" key="3">
    <source>
        <dbReference type="Proteomes" id="UP000092247"/>
    </source>
</evidence>
<dbReference type="GeneID" id="79718803"/>
<proteinExistence type="predicted"/>
<dbReference type="RefSeq" id="WP_067421630.1">
    <property type="nucleotide sequence ID" value="NZ_LZEX01000003.1"/>
</dbReference>
<dbReference type="AlphaFoldDB" id="A0A1B8HM39"/>
<evidence type="ECO:0008006" key="4">
    <source>
        <dbReference type="Google" id="ProtNLM"/>
    </source>
</evidence>
<feature type="signal peptide" evidence="1">
    <location>
        <begin position="1"/>
        <end position="23"/>
    </location>
</feature>
<keyword evidence="1" id="KW-0732">Signal</keyword>